<keyword evidence="3" id="KW-1185">Reference proteome</keyword>
<reference evidence="2" key="1">
    <citation type="submission" date="2023-02" db="EMBL/GenBank/DDBJ databases">
        <title>Description of Roseinatronobacter alkalisoli sp. nov., an alkaliphilic bacerium isolated from soda soil.</title>
        <authorList>
            <person name="Wei W."/>
        </authorList>
    </citation>
    <scope>NUCLEOTIDE SEQUENCE</scope>
    <source>
        <strain evidence="2">HJB301</strain>
    </source>
</reference>
<dbReference type="RefSeq" id="WP_274351451.1">
    <property type="nucleotide sequence ID" value="NZ_JAQZSM010000004.1"/>
</dbReference>
<proteinExistence type="predicted"/>
<feature type="signal peptide" evidence="1">
    <location>
        <begin position="1"/>
        <end position="24"/>
    </location>
</feature>
<evidence type="ECO:0000313" key="3">
    <source>
        <dbReference type="Proteomes" id="UP001431784"/>
    </source>
</evidence>
<gene>
    <name evidence="2" type="ORF">PUT78_06635</name>
</gene>
<feature type="chain" id="PRO_5045096116" evidence="1">
    <location>
        <begin position="25"/>
        <end position="222"/>
    </location>
</feature>
<dbReference type="Pfam" id="PF06226">
    <property type="entry name" value="DUF1007"/>
    <property type="match status" value="1"/>
</dbReference>
<protein>
    <submittedName>
        <fullName evidence="2">DUF1007 family protein</fullName>
    </submittedName>
</protein>
<dbReference type="InterPro" id="IPR010412">
    <property type="entry name" value="DUF1007"/>
</dbReference>
<organism evidence="2 3">
    <name type="scientific">Roseinatronobacter alkalisoli</name>
    <dbReference type="NCBI Taxonomy" id="3028235"/>
    <lineage>
        <taxon>Bacteria</taxon>
        <taxon>Pseudomonadati</taxon>
        <taxon>Pseudomonadota</taxon>
        <taxon>Alphaproteobacteria</taxon>
        <taxon>Rhodobacterales</taxon>
        <taxon>Paracoccaceae</taxon>
        <taxon>Roseinatronobacter</taxon>
    </lineage>
</organism>
<evidence type="ECO:0000313" key="2">
    <source>
        <dbReference type="EMBL" id="MDD7970769.1"/>
    </source>
</evidence>
<evidence type="ECO:0000256" key="1">
    <source>
        <dbReference type="SAM" id="SignalP"/>
    </source>
</evidence>
<accession>A0ABT5T6L8</accession>
<keyword evidence="1" id="KW-0732">Signal</keyword>
<dbReference type="EMBL" id="JAQZSM010000004">
    <property type="protein sequence ID" value="MDD7970769.1"/>
    <property type="molecule type" value="Genomic_DNA"/>
</dbReference>
<sequence length="222" mass="24356">MAAIKTQALAAGLILCAGAQMVQAHPHIFVDSGLEVLFDENGQPEALRISWRYDPFFSMLLVSDMGLDPDFSGTVTEAEQPLLDGFDMQWIAGYHGDTHVTQNGQSLALSGPVEWTSEYRDGRLYSSHLREFVETPDPALEWTVSIHDPSYYTSYTINDAPQITGRDDCRARIFEPDWDAAGAQLEAALDEVLGAGGDIEVEFPPVGALFSEEVRITCAQPS</sequence>
<name>A0ABT5T6L8_9RHOB</name>
<comment type="caution">
    <text evidence="2">The sequence shown here is derived from an EMBL/GenBank/DDBJ whole genome shotgun (WGS) entry which is preliminary data.</text>
</comment>
<dbReference type="Proteomes" id="UP001431784">
    <property type="component" value="Unassembled WGS sequence"/>
</dbReference>